<dbReference type="EMBL" id="BFAD01000007">
    <property type="protein sequence ID" value="GBE85450.1"/>
    <property type="molecule type" value="Genomic_DNA"/>
</dbReference>
<keyword evidence="6" id="KW-0539">Nucleus</keyword>
<organism evidence="10 11">
    <name type="scientific">Sparassis crispa</name>
    <dbReference type="NCBI Taxonomy" id="139825"/>
    <lineage>
        <taxon>Eukaryota</taxon>
        <taxon>Fungi</taxon>
        <taxon>Dikarya</taxon>
        <taxon>Basidiomycota</taxon>
        <taxon>Agaricomycotina</taxon>
        <taxon>Agaricomycetes</taxon>
        <taxon>Polyporales</taxon>
        <taxon>Sparassidaceae</taxon>
        <taxon>Sparassis</taxon>
    </lineage>
</organism>
<dbReference type="AlphaFoldDB" id="A0A401GTD6"/>
<keyword evidence="11" id="KW-1185">Reference proteome</keyword>
<comment type="function">
    <text evidence="1">Required for efficient biogenesis of the 60S ribosomal subunit.</text>
</comment>
<reference evidence="10 11" key="1">
    <citation type="journal article" date="2018" name="Sci. Rep.">
        <title>Genome sequence of the cauliflower mushroom Sparassis crispa (Hanabiratake) and its association with beneficial usage.</title>
        <authorList>
            <person name="Kiyama R."/>
            <person name="Furutani Y."/>
            <person name="Kawaguchi K."/>
            <person name="Nakanishi T."/>
        </authorList>
    </citation>
    <scope>NUCLEOTIDE SEQUENCE [LARGE SCALE GENOMIC DNA]</scope>
</reference>
<dbReference type="OrthoDB" id="69550at2759"/>
<dbReference type="GO" id="GO:0000027">
    <property type="term" value="P:ribosomal large subunit assembly"/>
    <property type="evidence" value="ECO:0007669"/>
    <property type="project" value="TreeGrafter"/>
</dbReference>
<name>A0A401GTD6_9APHY</name>
<feature type="compositionally biased region" description="Acidic residues" evidence="8">
    <location>
        <begin position="57"/>
        <end position="67"/>
    </location>
</feature>
<dbReference type="GO" id="GO:0030687">
    <property type="term" value="C:preribosome, large subunit precursor"/>
    <property type="evidence" value="ECO:0007669"/>
    <property type="project" value="TreeGrafter"/>
</dbReference>
<evidence type="ECO:0000256" key="6">
    <source>
        <dbReference type="ARBA" id="ARBA00023242"/>
    </source>
</evidence>
<evidence type="ECO:0000256" key="2">
    <source>
        <dbReference type="ARBA" id="ARBA00004604"/>
    </source>
</evidence>
<feature type="region of interest" description="Disordered" evidence="8">
    <location>
        <begin position="1"/>
        <end position="109"/>
    </location>
</feature>
<evidence type="ECO:0000313" key="10">
    <source>
        <dbReference type="EMBL" id="GBE85450.1"/>
    </source>
</evidence>
<sequence>MAPVSAKPTVPRKRNRKRRRRAASSSSSSSDSNSDDSEPSSPKPQPKAQIPVAEPSTSEDTESESDSSLDAGDPQTDIRADKSTHGVTTIAAPPRRSPSPTPPPVAIPSFSQAISDKQNEQALRDRFRKFWMASVADTFQDDLEEIRKEPNLTTSRLSLLVDALASGADVFTSHAGNGNDINEMEVVLESEHND</sequence>
<evidence type="ECO:0000259" key="9">
    <source>
        <dbReference type="Pfam" id="PF14615"/>
    </source>
</evidence>
<dbReference type="PANTHER" id="PTHR28127">
    <property type="entry name" value="RIBOSOME ASSEMBLY PROTEIN 3"/>
    <property type="match status" value="1"/>
</dbReference>
<evidence type="ECO:0000256" key="3">
    <source>
        <dbReference type="ARBA" id="ARBA00006256"/>
    </source>
</evidence>
<dbReference type="Proteomes" id="UP000287166">
    <property type="component" value="Unassembled WGS sequence"/>
</dbReference>
<dbReference type="RefSeq" id="XP_027616363.1">
    <property type="nucleotide sequence ID" value="XM_027760562.1"/>
</dbReference>
<dbReference type="PANTHER" id="PTHR28127:SF1">
    <property type="entry name" value="RIBOSOME ASSEMBLY PROTEIN 3"/>
    <property type="match status" value="1"/>
</dbReference>
<comment type="similarity">
    <text evidence="3">Belongs to the RSA3 family.</text>
</comment>
<dbReference type="STRING" id="139825.A0A401GTD6"/>
<evidence type="ECO:0000256" key="1">
    <source>
        <dbReference type="ARBA" id="ARBA00003035"/>
    </source>
</evidence>
<protein>
    <recommendedName>
        <fullName evidence="4">Ribosome assembly protein 3</fullName>
    </recommendedName>
</protein>
<evidence type="ECO:0000256" key="4">
    <source>
        <dbReference type="ARBA" id="ARBA00015339"/>
    </source>
</evidence>
<dbReference type="GO" id="GO:0005730">
    <property type="term" value="C:nucleolus"/>
    <property type="evidence" value="ECO:0007669"/>
    <property type="project" value="UniProtKB-SubCell"/>
</dbReference>
<dbReference type="InParanoid" id="A0A401GTD6"/>
<dbReference type="GeneID" id="38782367"/>
<keyword evidence="5" id="KW-0690">Ribosome biogenesis</keyword>
<gene>
    <name evidence="10" type="ORF">SCP_0706370</name>
</gene>
<accession>A0A401GTD6</accession>
<evidence type="ECO:0000313" key="11">
    <source>
        <dbReference type="Proteomes" id="UP000287166"/>
    </source>
</evidence>
<feature type="compositionally biased region" description="Pro residues" evidence="8">
    <location>
        <begin position="95"/>
        <end position="106"/>
    </location>
</feature>
<proteinExistence type="inferred from homology"/>
<dbReference type="InterPro" id="IPR051898">
    <property type="entry name" value="Ribosome_Assembly_3"/>
</dbReference>
<comment type="caution">
    <text evidence="10">The sequence shown here is derived from an EMBL/GenBank/DDBJ whole genome shotgun (WGS) entry which is preliminary data.</text>
</comment>
<keyword evidence="7" id="KW-0687">Ribonucleoprotein</keyword>
<evidence type="ECO:0000256" key="8">
    <source>
        <dbReference type="SAM" id="MobiDB-lite"/>
    </source>
</evidence>
<feature type="domain" description="Ribosome-assembly protein 3 C-terminal" evidence="9">
    <location>
        <begin position="127"/>
        <end position="172"/>
    </location>
</feature>
<comment type="subcellular location">
    <subcellularLocation>
        <location evidence="2">Nucleus</location>
        <location evidence="2">Nucleolus</location>
    </subcellularLocation>
</comment>
<dbReference type="Pfam" id="PF14615">
    <property type="entry name" value="Rsa3"/>
    <property type="match status" value="1"/>
</dbReference>
<dbReference type="InterPro" id="IPR028217">
    <property type="entry name" value="Rsa3_C"/>
</dbReference>
<feature type="compositionally biased region" description="Basic residues" evidence="8">
    <location>
        <begin position="10"/>
        <end position="22"/>
    </location>
</feature>
<evidence type="ECO:0000256" key="5">
    <source>
        <dbReference type="ARBA" id="ARBA00022517"/>
    </source>
</evidence>
<evidence type="ECO:0000256" key="7">
    <source>
        <dbReference type="ARBA" id="ARBA00023274"/>
    </source>
</evidence>
<feature type="compositionally biased region" description="Low complexity" evidence="8">
    <location>
        <begin position="23"/>
        <end position="32"/>
    </location>
</feature>